<proteinExistence type="predicted"/>
<gene>
    <name evidence="1" type="ORF">SAMN05661109_02646</name>
</gene>
<sequence>MGNDAPCTMQTTTNPTVMSIPLEYSNNLKSTKNMEFDLRSAVFDQGSPARNGQYLAHANGNKFLAASLYEWNAELSASFSKDLAFVEVSLRQKIDTALREWNRQGEPGATWRWIDRPRGDLAALDPQR</sequence>
<keyword evidence="2" id="KW-1185">Reference proteome</keyword>
<dbReference type="STRING" id="1121357.SAMN05661109_02646"/>
<evidence type="ECO:0000313" key="1">
    <source>
        <dbReference type="EMBL" id="SES31137.1"/>
    </source>
</evidence>
<evidence type="ECO:0000313" key="2">
    <source>
        <dbReference type="Proteomes" id="UP000198929"/>
    </source>
</evidence>
<reference evidence="2" key="1">
    <citation type="submission" date="2016-10" db="EMBL/GenBank/DDBJ databases">
        <authorList>
            <person name="Varghese N."/>
            <person name="Submissions S."/>
        </authorList>
    </citation>
    <scope>NUCLEOTIDE SEQUENCE [LARGE SCALE GENOMIC DNA]</scope>
    <source>
        <strain evidence="2">DSM 20524</strain>
    </source>
</reference>
<protein>
    <submittedName>
        <fullName evidence="1">Uncharacterized protein</fullName>
    </submittedName>
</protein>
<dbReference type="AlphaFoldDB" id="A0A1H9WBU3"/>
<dbReference type="EMBL" id="FOGQ01000019">
    <property type="protein sequence ID" value="SES31137.1"/>
    <property type="molecule type" value="Genomic_DNA"/>
</dbReference>
<dbReference type="Proteomes" id="UP000198929">
    <property type="component" value="Unassembled WGS sequence"/>
</dbReference>
<name>A0A1H9WBU3_9CORY</name>
<accession>A0A1H9WBU3</accession>
<organism evidence="1 2">
    <name type="scientific">Corynebacterium cystitidis DSM 20524</name>
    <dbReference type="NCBI Taxonomy" id="1121357"/>
    <lineage>
        <taxon>Bacteria</taxon>
        <taxon>Bacillati</taxon>
        <taxon>Actinomycetota</taxon>
        <taxon>Actinomycetes</taxon>
        <taxon>Mycobacteriales</taxon>
        <taxon>Corynebacteriaceae</taxon>
        <taxon>Corynebacterium</taxon>
    </lineage>
</organism>